<dbReference type="SUPFAM" id="SSF47413">
    <property type="entry name" value="lambda repressor-like DNA-binding domains"/>
    <property type="match status" value="1"/>
</dbReference>
<reference evidence="2 3" key="1">
    <citation type="journal article" date="2014" name="Genome Announc.">
        <title>Complete genome sequences of nine mycobacteriophages.</title>
        <authorList>
            <person name="Franceschelli J.J."/>
            <person name="Suarez C.A."/>
            <person name="Teran L."/>
            <person name="Raya R.R."/>
            <person name="Morbidoni H.R."/>
        </authorList>
    </citation>
    <scope>NUCLEOTIDE SEQUENCE [LARGE SCALE GENOMIC DNA]</scope>
</reference>
<evidence type="ECO:0000259" key="1">
    <source>
        <dbReference type="Pfam" id="PF13443"/>
    </source>
</evidence>
<dbReference type="InterPro" id="IPR010982">
    <property type="entry name" value="Lambda_DNA-bd_dom_sf"/>
</dbReference>
<accession>W8EG62</accession>
<protein>
    <submittedName>
        <fullName evidence="2">Repressor</fullName>
    </submittedName>
</protein>
<dbReference type="InterPro" id="IPR001387">
    <property type="entry name" value="Cro/C1-type_HTH"/>
</dbReference>
<feature type="domain" description="HTH cro/C1-type" evidence="1">
    <location>
        <begin position="19"/>
        <end position="68"/>
    </location>
</feature>
<evidence type="ECO:0000313" key="2">
    <source>
        <dbReference type="EMBL" id="AHJ86326.1"/>
    </source>
</evidence>
<dbReference type="RefSeq" id="YP_009009519.1">
    <property type="nucleotide sequence ID" value="NC_023602.1"/>
</dbReference>
<dbReference type="Pfam" id="PF13443">
    <property type="entry name" value="HTH_26"/>
    <property type="match status" value="1"/>
</dbReference>
<gene>
    <name evidence="2" type="ORF">32HC_48</name>
</gene>
<dbReference type="EMBL" id="KJ028219">
    <property type="protein sequence ID" value="AHJ86326.1"/>
    <property type="molecule type" value="Genomic_DNA"/>
</dbReference>
<proteinExistence type="predicted"/>
<keyword evidence="3" id="KW-1185">Reference proteome</keyword>
<sequence>MSTMLDSWPEPDREAIGERLRGYMGVHKISRAKLAVASGINRQSLSTKLDGQVDFTIDDITKIARALNRSWLWVVSGLDVNPDGDDGGSSGAPTRARTWDLRIIRPEDRAEVADIRRKVPEKDAA</sequence>
<name>W8EG62_9CAUD</name>
<dbReference type="GO" id="GO:0003677">
    <property type="term" value="F:DNA binding"/>
    <property type="evidence" value="ECO:0007669"/>
    <property type="project" value="InterPro"/>
</dbReference>
<dbReference type="Proteomes" id="UP000201080">
    <property type="component" value="Segment"/>
</dbReference>
<evidence type="ECO:0000313" key="3">
    <source>
        <dbReference type="Proteomes" id="UP000201080"/>
    </source>
</evidence>
<organism evidence="2 3">
    <name type="scientific">Mycobacterium phage 32HC</name>
    <dbReference type="NCBI Taxonomy" id="1445729"/>
    <lineage>
        <taxon>Viruses</taxon>
        <taxon>Duplodnaviria</taxon>
        <taxon>Heunggongvirae</taxon>
        <taxon>Uroviricota</taxon>
        <taxon>Caudoviricetes</taxon>
        <taxon>Trigintaduovirus</taxon>
        <taxon>Trigintaduovirus 32HC</taxon>
    </lineage>
</organism>
<dbReference type="CDD" id="cd00093">
    <property type="entry name" value="HTH_XRE"/>
    <property type="match status" value="1"/>
</dbReference>
<dbReference type="Gene3D" id="1.10.260.40">
    <property type="entry name" value="lambda repressor-like DNA-binding domains"/>
    <property type="match status" value="1"/>
</dbReference>
<dbReference type="KEGG" id="vg:18506011"/>